<dbReference type="PANTHER" id="PTHR24366:SF96">
    <property type="entry name" value="LEUCINE RICH REPEAT CONTAINING 53"/>
    <property type="match status" value="1"/>
</dbReference>
<dbReference type="InParanoid" id="A0A6J1W8C6"/>
<dbReference type="InterPro" id="IPR001611">
    <property type="entry name" value="Leu-rich_rpt"/>
</dbReference>
<dbReference type="AlphaFoldDB" id="A0A6J1W8C6"/>
<keyword evidence="1" id="KW-0433">Leucine-rich repeat</keyword>
<evidence type="ECO:0000256" key="5">
    <source>
        <dbReference type="SAM" id="SignalP"/>
    </source>
</evidence>
<dbReference type="Gene3D" id="3.80.10.10">
    <property type="entry name" value="Ribonuclease Inhibitor"/>
    <property type="match status" value="2"/>
</dbReference>
<dbReference type="InterPro" id="IPR003591">
    <property type="entry name" value="Leu-rich_rpt_typical-subtyp"/>
</dbReference>
<name>A0A6J1W8C6_GALME</name>
<dbReference type="InterPro" id="IPR000483">
    <property type="entry name" value="Cys-rich_flank_reg_C"/>
</dbReference>
<keyword evidence="4" id="KW-0812">Transmembrane</keyword>
<dbReference type="GeneID" id="113509631"/>
<keyword evidence="4" id="KW-0472">Membrane</keyword>
<keyword evidence="2 5" id="KW-0732">Signal</keyword>
<reference evidence="8" key="1">
    <citation type="submission" date="2025-08" db="UniProtKB">
        <authorList>
            <consortium name="RefSeq"/>
        </authorList>
    </citation>
    <scope>IDENTIFICATION</scope>
    <source>
        <tissue evidence="8">Whole larvae</tissue>
    </source>
</reference>
<evidence type="ECO:0000256" key="4">
    <source>
        <dbReference type="SAM" id="Phobius"/>
    </source>
</evidence>
<accession>A0A6J1W8C6</accession>
<dbReference type="RefSeq" id="XP_026748797.1">
    <property type="nucleotide sequence ID" value="XM_026892996.3"/>
</dbReference>
<dbReference type="Pfam" id="PF13306">
    <property type="entry name" value="LRR_5"/>
    <property type="match status" value="1"/>
</dbReference>
<dbReference type="InterPro" id="IPR026906">
    <property type="entry name" value="LRR_5"/>
</dbReference>
<dbReference type="SMART" id="SM00082">
    <property type="entry name" value="LRRCT"/>
    <property type="match status" value="1"/>
</dbReference>
<feature type="signal peptide" evidence="5">
    <location>
        <begin position="1"/>
        <end position="20"/>
    </location>
</feature>
<dbReference type="GO" id="GO:0071944">
    <property type="term" value="C:cell periphery"/>
    <property type="evidence" value="ECO:0007669"/>
    <property type="project" value="UniProtKB-ARBA"/>
</dbReference>
<dbReference type="KEGG" id="gmw:113509631"/>
<dbReference type="SUPFAM" id="SSF52058">
    <property type="entry name" value="L domain-like"/>
    <property type="match status" value="1"/>
</dbReference>
<dbReference type="InterPro" id="IPR032675">
    <property type="entry name" value="LRR_dom_sf"/>
</dbReference>
<evidence type="ECO:0000259" key="6">
    <source>
        <dbReference type="SMART" id="SM00082"/>
    </source>
</evidence>
<dbReference type="SMART" id="SM00365">
    <property type="entry name" value="LRR_SD22"/>
    <property type="match status" value="3"/>
</dbReference>
<protein>
    <submittedName>
        <fullName evidence="8">Leucine-rich repeat neuronal protein 3-like</fullName>
    </submittedName>
</protein>
<proteinExistence type="predicted"/>
<keyword evidence="7" id="KW-1185">Reference proteome</keyword>
<dbReference type="Proteomes" id="UP001652740">
    <property type="component" value="Unplaced"/>
</dbReference>
<evidence type="ECO:0000313" key="7">
    <source>
        <dbReference type="Proteomes" id="UP001652740"/>
    </source>
</evidence>
<sequence>MMSSWSVIAIILLQCYASHSISVCDDICTCGYRNNNEDYLGKEIDCSFKNQDLLINNYTLPNVVCSLDLSSNNLISIQKSNLLRSDTLLELYLNRNNITDIAVTAFALPELKILDLSFNNLEYIDPEVFRGLNKLEYLNLANNKFTAISSLRFHHLNNLNKIVLDFNRLGPSMMEINLFDRNGFGLTNKIKSLSIKGIDLDRIPDNFFADLYDIRQLTISDNTLEDIFELPTTLEYLDLSNNPIKEISEEDFVDVPGLRRLKLNNLLIKEVPDYVFAPLPGLLSLDLERNRNLTYFSRLAFGHEVLEDADDFLMEKLSLRGSRLSKLDEDLLKPFGRLFHLDLQGNPWVCDCDIVWVKRLQINPKDYDYVRCALPRSLYNSRIFELEDKYFICKSTKRYIGVAISIITLFVATFTIMMWILKCIPKRKLANYNMFNPYIAYTTLSVNMTT</sequence>
<organism evidence="7 8">
    <name type="scientific">Galleria mellonella</name>
    <name type="common">Greater wax moth</name>
    <dbReference type="NCBI Taxonomy" id="7137"/>
    <lineage>
        <taxon>Eukaryota</taxon>
        <taxon>Metazoa</taxon>
        <taxon>Ecdysozoa</taxon>
        <taxon>Arthropoda</taxon>
        <taxon>Hexapoda</taxon>
        <taxon>Insecta</taxon>
        <taxon>Pterygota</taxon>
        <taxon>Neoptera</taxon>
        <taxon>Endopterygota</taxon>
        <taxon>Lepidoptera</taxon>
        <taxon>Glossata</taxon>
        <taxon>Ditrysia</taxon>
        <taxon>Pyraloidea</taxon>
        <taxon>Pyralidae</taxon>
        <taxon>Galleriinae</taxon>
        <taxon>Galleria</taxon>
    </lineage>
</organism>
<feature type="chain" id="PRO_5027087423" evidence="5">
    <location>
        <begin position="21"/>
        <end position="450"/>
    </location>
</feature>
<evidence type="ECO:0000313" key="8">
    <source>
        <dbReference type="RefSeq" id="XP_026748797.1"/>
    </source>
</evidence>
<feature type="domain" description="LRRCT" evidence="6">
    <location>
        <begin position="346"/>
        <end position="394"/>
    </location>
</feature>
<dbReference type="SMART" id="SM00364">
    <property type="entry name" value="LRR_BAC"/>
    <property type="match status" value="6"/>
</dbReference>
<dbReference type="SMART" id="SM00369">
    <property type="entry name" value="LRR_TYP"/>
    <property type="match status" value="7"/>
</dbReference>
<evidence type="ECO:0000256" key="3">
    <source>
        <dbReference type="ARBA" id="ARBA00022737"/>
    </source>
</evidence>
<dbReference type="Pfam" id="PF13516">
    <property type="entry name" value="LRR_6"/>
    <property type="match status" value="1"/>
</dbReference>
<evidence type="ECO:0000256" key="2">
    <source>
        <dbReference type="ARBA" id="ARBA00022729"/>
    </source>
</evidence>
<dbReference type="PROSITE" id="PS51450">
    <property type="entry name" value="LRR"/>
    <property type="match status" value="3"/>
</dbReference>
<gene>
    <name evidence="8" type="primary">LOC113509631</name>
</gene>
<dbReference type="FunCoup" id="A0A6J1W8C6">
    <property type="interactions" value="3"/>
</dbReference>
<dbReference type="Pfam" id="PF13855">
    <property type="entry name" value="LRR_8"/>
    <property type="match status" value="1"/>
</dbReference>
<keyword evidence="4" id="KW-1133">Transmembrane helix</keyword>
<dbReference type="OrthoDB" id="1687175at2759"/>
<keyword evidence="3" id="KW-0677">Repeat</keyword>
<feature type="transmembrane region" description="Helical" evidence="4">
    <location>
        <begin position="399"/>
        <end position="421"/>
    </location>
</feature>
<evidence type="ECO:0000256" key="1">
    <source>
        <dbReference type="ARBA" id="ARBA00022614"/>
    </source>
</evidence>
<dbReference type="PANTHER" id="PTHR24366">
    <property type="entry name" value="IG(IMMUNOGLOBULIN) AND LRR(LEUCINE RICH REPEAT) DOMAINS"/>
    <property type="match status" value="1"/>
</dbReference>